<feature type="region of interest" description="Disordered" evidence="2">
    <location>
        <begin position="374"/>
        <end position="428"/>
    </location>
</feature>
<feature type="compositionally biased region" description="Low complexity" evidence="2">
    <location>
        <begin position="26"/>
        <end position="55"/>
    </location>
</feature>
<feature type="region of interest" description="Disordered" evidence="2">
    <location>
        <begin position="271"/>
        <end position="295"/>
    </location>
</feature>
<feature type="compositionally biased region" description="Low complexity" evidence="2">
    <location>
        <begin position="207"/>
        <end position="220"/>
    </location>
</feature>
<evidence type="ECO:0000313" key="3">
    <source>
        <dbReference type="EMBL" id="KAF9324188.1"/>
    </source>
</evidence>
<feature type="compositionally biased region" description="Basic and acidic residues" evidence="2">
    <location>
        <begin position="382"/>
        <end position="391"/>
    </location>
</feature>
<feature type="region of interest" description="Disordered" evidence="2">
    <location>
        <begin position="14"/>
        <end position="102"/>
    </location>
</feature>
<sequence>MQPAVFSSVRTNLASLPRSISPHIASPTSPSSIRSLSPSRTSHLRSRSSSPSPRRFASVLAYHATPPPEGYDRSKRTGQEDQPNHQHTGGSSDESPSSDAVKNLEESWRRFELEANSQTSPTLAFSNSSFNTPHHSRPSSPLSRKPYRELIECNTFKSSKLNESTMAPKDKPTATYGKDGQDQISVSGKSTMAVKDTPEGATRHVVGAASGPSSGPSSAPQERLSTATGSAHQSSRGYSSTFLASSEARHILNLPSLLGQSPSDISSILPLVESSDSSSGGHHQPLPTRAQPTHRSQLLSNLDAKAEATAEAMTKRYAAKNLNMTETEAHRMVQVMAAEIVALHEERQQMQAKLEEARQEMLEAAQLLRMRAAESEMQDMSEEGRGRRVGEVESFSPGHGQEENEEEKQREAQRAMYAKDEWRGDHQE</sequence>
<dbReference type="EMBL" id="JAAAUY010001134">
    <property type="protein sequence ID" value="KAF9324188.1"/>
    <property type="molecule type" value="Genomic_DNA"/>
</dbReference>
<feature type="compositionally biased region" description="Polar residues" evidence="2">
    <location>
        <begin position="85"/>
        <end position="100"/>
    </location>
</feature>
<keyword evidence="4" id="KW-1185">Reference proteome</keyword>
<accession>A0A9P5VHM1</accession>
<feature type="coiled-coil region" evidence="1">
    <location>
        <begin position="333"/>
        <end position="367"/>
    </location>
</feature>
<evidence type="ECO:0000313" key="4">
    <source>
        <dbReference type="Proteomes" id="UP000696485"/>
    </source>
</evidence>
<dbReference type="Proteomes" id="UP000696485">
    <property type="component" value="Unassembled WGS sequence"/>
</dbReference>
<evidence type="ECO:0000256" key="1">
    <source>
        <dbReference type="SAM" id="Coils"/>
    </source>
</evidence>
<feature type="compositionally biased region" description="Basic and acidic residues" evidence="2">
    <location>
        <begin position="70"/>
        <end position="84"/>
    </location>
</feature>
<feature type="region of interest" description="Disordered" evidence="2">
    <location>
        <begin position="159"/>
        <end position="238"/>
    </location>
</feature>
<comment type="caution">
    <text evidence="3">The sequence shown here is derived from an EMBL/GenBank/DDBJ whole genome shotgun (WGS) entry which is preliminary data.</text>
</comment>
<gene>
    <name evidence="3" type="ORF">BG006_000778</name>
</gene>
<feature type="compositionally biased region" description="Polar residues" evidence="2">
    <location>
        <begin position="115"/>
        <end position="132"/>
    </location>
</feature>
<feature type="compositionally biased region" description="Basic and acidic residues" evidence="2">
    <location>
        <begin position="407"/>
        <end position="428"/>
    </location>
</feature>
<proteinExistence type="predicted"/>
<reference evidence="3" key="1">
    <citation type="journal article" date="2020" name="Fungal Divers.">
        <title>Resolving the Mortierellaceae phylogeny through synthesis of multi-gene phylogenetics and phylogenomics.</title>
        <authorList>
            <person name="Vandepol N."/>
            <person name="Liber J."/>
            <person name="Desiro A."/>
            <person name="Na H."/>
            <person name="Kennedy M."/>
            <person name="Barry K."/>
            <person name="Grigoriev I.V."/>
            <person name="Miller A.N."/>
            <person name="O'Donnell K."/>
            <person name="Stajich J.E."/>
            <person name="Bonito G."/>
        </authorList>
    </citation>
    <scope>NUCLEOTIDE SEQUENCE</scope>
    <source>
        <strain evidence="3">NVP1</strain>
    </source>
</reference>
<feature type="compositionally biased region" description="Polar residues" evidence="2">
    <location>
        <begin position="223"/>
        <end position="238"/>
    </location>
</feature>
<feature type="region of interest" description="Disordered" evidence="2">
    <location>
        <begin position="114"/>
        <end position="147"/>
    </location>
</feature>
<protein>
    <submittedName>
        <fullName evidence="3">Uncharacterized protein</fullName>
    </submittedName>
</protein>
<name>A0A9P5VHM1_9FUNG</name>
<dbReference type="AlphaFoldDB" id="A0A9P5VHM1"/>
<keyword evidence="1" id="KW-0175">Coiled coil</keyword>
<evidence type="ECO:0000256" key="2">
    <source>
        <dbReference type="SAM" id="MobiDB-lite"/>
    </source>
</evidence>
<organism evidence="3 4">
    <name type="scientific">Podila minutissima</name>
    <dbReference type="NCBI Taxonomy" id="64525"/>
    <lineage>
        <taxon>Eukaryota</taxon>
        <taxon>Fungi</taxon>
        <taxon>Fungi incertae sedis</taxon>
        <taxon>Mucoromycota</taxon>
        <taxon>Mortierellomycotina</taxon>
        <taxon>Mortierellomycetes</taxon>
        <taxon>Mortierellales</taxon>
        <taxon>Mortierellaceae</taxon>
        <taxon>Podila</taxon>
    </lineage>
</organism>